<evidence type="ECO:0000313" key="2">
    <source>
        <dbReference type="Proteomes" id="UP000658225"/>
    </source>
</evidence>
<dbReference type="PANTHER" id="PTHR40257:SF1">
    <property type="entry name" value="DUF1330 DOMAIN-CONTAINING PROTEIN"/>
    <property type="match status" value="1"/>
</dbReference>
<dbReference type="EMBL" id="JADBEL010000021">
    <property type="protein sequence ID" value="MBE1556122.1"/>
    <property type="molecule type" value="Genomic_DNA"/>
</dbReference>
<comment type="caution">
    <text evidence="1">The sequence shown here is derived from an EMBL/GenBank/DDBJ whole genome shotgun (WGS) entry which is preliminary data.</text>
</comment>
<gene>
    <name evidence="1" type="ORF">H4683_003243</name>
</gene>
<accession>A0A927MNH1</accession>
<evidence type="ECO:0008006" key="3">
    <source>
        <dbReference type="Google" id="ProtNLM"/>
    </source>
</evidence>
<protein>
    <recommendedName>
        <fullName evidence="3">DUF1330 domain-containing protein</fullName>
    </recommendedName>
</protein>
<dbReference type="SUPFAM" id="SSF54909">
    <property type="entry name" value="Dimeric alpha+beta barrel"/>
    <property type="match status" value="1"/>
</dbReference>
<dbReference type="AlphaFoldDB" id="A0A927MNH1"/>
<proteinExistence type="predicted"/>
<dbReference type="InterPro" id="IPR011008">
    <property type="entry name" value="Dimeric_a/b-barrel"/>
</dbReference>
<dbReference type="Proteomes" id="UP000658225">
    <property type="component" value="Unassembled WGS sequence"/>
</dbReference>
<reference evidence="1" key="1">
    <citation type="submission" date="2020-10" db="EMBL/GenBank/DDBJ databases">
        <title>Genomic Encyclopedia of Type Strains, Phase IV (KMG-IV): sequencing the most valuable type-strain genomes for metagenomic binning, comparative biology and taxonomic classification.</title>
        <authorList>
            <person name="Goeker M."/>
        </authorList>
    </citation>
    <scope>NUCLEOTIDE SEQUENCE</scope>
    <source>
        <strain evidence="1">DSM 13886</strain>
    </source>
</reference>
<dbReference type="Gene3D" id="3.30.70.100">
    <property type="match status" value="1"/>
</dbReference>
<keyword evidence="2" id="KW-1185">Reference proteome</keyword>
<dbReference type="PANTHER" id="PTHR40257">
    <property type="match status" value="1"/>
</dbReference>
<dbReference type="RefSeq" id="WP_192599793.1">
    <property type="nucleotide sequence ID" value="NZ_JADBEL010000021.1"/>
</dbReference>
<sequence length="146" mass="16653">MTEFEFNRYIDPTQRAGMRFIQRGIEGSIVMLNLMRFREVADYTANPELTPENPISGAEAFNRYIEHTLPFLRESGGEEMFLGDGGEFLIGPEEERWDLVMMIRQSSAQSFLAFSSHQDYIAGIGHRTAAIEDSRLLPMTELPISK</sequence>
<name>A0A927MNH1_9BACL</name>
<organism evidence="1 2">
    <name type="scientific">Sporosarcina limicola</name>
    <dbReference type="NCBI Taxonomy" id="34101"/>
    <lineage>
        <taxon>Bacteria</taxon>
        <taxon>Bacillati</taxon>
        <taxon>Bacillota</taxon>
        <taxon>Bacilli</taxon>
        <taxon>Bacillales</taxon>
        <taxon>Caryophanaceae</taxon>
        <taxon>Sporosarcina</taxon>
    </lineage>
</organism>
<evidence type="ECO:0000313" key="1">
    <source>
        <dbReference type="EMBL" id="MBE1556122.1"/>
    </source>
</evidence>